<reference evidence="4" key="2">
    <citation type="submission" date="2020-09" db="EMBL/GenBank/DDBJ databases">
        <authorList>
            <person name="Sun Q."/>
            <person name="Kim S."/>
        </authorList>
    </citation>
    <scope>NUCLEOTIDE SEQUENCE</scope>
    <source>
        <strain evidence="4">KCTC 42650</strain>
    </source>
</reference>
<organism evidence="4 5">
    <name type="scientific">Seohaeicola zhoushanensis</name>
    <dbReference type="NCBI Taxonomy" id="1569283"/>
    <lineage>
        <taxon>Bacteria</taxon>
        <taxon>Pseudomonadati</taxon>
        <taxon>Pseudomonadota</taxon>
        <taxon>Alphaproteobacteria</taxon>
        <taxon>Rhodobacterales</taxon>
        <taxon>Roseobacteraceae</taxon>
        <taxon>Seohaeicola</taxon>
    </lineage>
</organism>
<dbReference type="InterPro" id="IPR050259">
    <property type="entry name" value="SDR"/>
</dbReference>
<reference evidence="4" key="1">
    <citation type="journal article" date="2014" name="Int. J. Syst. Evol. Microbiol.">
        <title>Complete genome sequence of Corynebacterium casei LMG S-19264T (=DSM 44701T), isolated from a smear-ripened cheese.</title>
        <authorList>
            <consortium name="US DOE Joint Genome Institute (JGI-PGF)"/>
            <person name="Walter F."/>
            <person name="Albersmeier A."/>
            <person name="Kalinowski J."/>
            <person name="Ruckert C."/>
        </authorList>
    </citation>
    <scope>NUCLEOTIDE SEQUENCE</scope>
    <source>
        <strain evidence="4">KCTC 42650</strain>
    </source>
</reference>
<sequence>MPTIARPDFAGRVAVVTGGNRGIGLETARLLARGGARLSLWARDTLRLEAAATELADMTEVHIVQADVGDEQAVQAAARAAIDHFGQVDILVNNAGTLGPRAPVGTYLASDFEAVLRINLMGTFHCCSALVPHMSARGYGRIVNVASVAGKDGNPFVSGYAASKAAQIALTKSLGKEVATTGVLVNAVTPSASPTDIFGELDEDRKRALLANVPMARFVAPEEVAQMIGWLCSEACSFSTGATFDISGGRATF</sequence>
<dbReference type="FunFam" id="3.40.50.720:FF:000084">
    <property type="entry name" value="Short-chain dehydrogenase reductase"/>
    <property type="match status" value="1"/>
</dbReference>
<dbReference type="InterPro" id="IPR002347">
    <property type="entry name" value="SDR_fam"/>
</dbReference>
<dbReference type="AlphaFoldDB" id="A0A8J3GY12"/>
<dbReference type="Gene3D" id="3.40.50.720">
    <property type="entry name" value="NAD(P)-binding Rossmann-like Domain"/>
    <property type="match status" value="1"/>
</dbReference>
<evidence type="ECO:0000259" key="3">
    <source>
        <dbReference type="SMART" id="SM00822"/>
    </source>
</evidence>
<evidence type="ECO:0000256" key="2">
    <source>
        <dbReference type="RuleBase" id="RU000363"/>
    </source>
</evidence>
<dbReference type="SUPFAM" id="SSF51735">
    <property type="entry name" value="NAD(P)-binding Rossmann-fold domains"/>
    <property type="match status" value="1"/>
</dbReference>
<dbReference type="PRINTS" id="PR00081">
    <property type="entry name" value="GDHRDH"/>
</dbReference>
<dbReference type="PANTHER" id="PTHR42879">
    <property type="entry name" value="3-OXOACYL-(ACYL-CARRIER-PROTEIN) REDUCTASE"/>
    <property type="match status" value="1"/>
</dbReference>
<dbReference type="RefSeq" id="WP_189680085.1">
    <property type="nucleotide sequence ID" value="NZ_BNCJ01000004.1"/>
</dbReference>
<comment type="similarity">
    <text evidence="1 2">Belongs to the short-chain dehydrogenases/reductases (SDR) family.</text>
</comment>
<keyword evidence="5" id="KW-1185">Reference proteome</keyword>
<evidence type="ECO:0000313" key="5">
    <source>
        <dbReference type="Proteomes" id="UP000626220"/>
    </source>
</evidence>
<gene>
    <name evidence="4" type="ORF">GCM10017056_21550</name>
</gene>
<protein>
    <submittedName>
        <fullName evidence="4">3-oxoacyl-ACP reductase</fullName>
    </submittedName>
</protein>
<dbReference type="InterPro" id="IPR057326">
    <property type="entry name" value="KR_dom"/>
</dbReference>
<evidence type="ECO:0000256" key="1">
    <source>
        <dbReference type="ARBA" id="ARBA00006484"/>
    </source>
</evidence>
<dbReference type="PRINTS" id="PR00080">
    <property type="entry name" value="SDRFAMILY"/>
</dbReference>
<dbReference type="Pfam" id="PF00106">
    <property type="entry name" value="adh_short"/>
    <property type="match status" value="1"/>
</dbReference>
<comment type="caution">
    <text evidence="4">The sequence shown here is derived from an EMBL/GenBank/DDBJ whole genome shotgun (WGS) entry which is preliminary data.</text>
</comment>
<dbReference type="Proteomes" id="UP000626220">
    <property type="component" value="Unassembled WGS sequence"/>
</dbReference>
<proteinExistence type="inferred from homology"/>
<dbReference type="PANTHER" id="PTHR42879:SF2">
    <property type="entry name" value="3-OXOACYL-[ACYL-CARRIER-PROTEIN] REDUCTASE FABG"/>
    <property type="match status" value="1"/>
</dbReference>
<dbReference type="EMBL" id="BNCJ01000004">
    <property type="protein sequence ID" value="GHF49509.1"/>
    <property type="molecule type" value="Genomic_DNA"/>
</dbReference>
<name>A0A8J3GY12_9RHOB</name>
<feature type="domain" description="Ketoreductase" evidence="3">
    <location>
        <begin position="12"/>
        <end position="193"/>
    </location>
</feature>
<dbReference type="CDD" id="cd05233">
    <property type="entry name" value="SDR_c"/>
    <property type="match status" value="1"/>
</dbReference>
<evidence type="ECO:0000313" key="4">
    <source>
        <dbReference type="EMBL" id="GHF49509.1"/>
    </source>
</evidence>
<accession>A0A8J3GY12</accession>
<dbReference type="SMART" id="SM00822">
    <property type="entry name" value="PKS_KR"/>
    <property type="match status" value="1"/>
</dbReference>
<dbReference type="InterPro" id="IPR036291">
    <property type="entry name" value="NAD(P)-bd_dom_sf"/>
</dbReference>